<accession>A0AAX4HFF0</accession>
<dbReference type="EMBL" id="CP138898">
    <property type="protein sequence ID" value="WPK27103.1"/>
    <property type="molecule type" value="Genomic_DNA"/>
</dbReference>
<dbReference type="GO" id="GO:0000493">
    <property type="term" value="P:box H/ACA snoRNP assembly"/>
    <property type="evidence" value="ECO:0007669"/>
    <property type="project" value="InterPro"/>
</dbReference>
<feature type="compositionally biased region" description="Polar residues" evidence="9">
    <location>
        <begin position="569"/>
        <end position="590"/>
    </location>
</feature>
<comment type="similarity">
    <text evidence="2">Belongs to the NAF1 family.</text>
</comment>
<feature type="compositionally biased region" description="Low complexity" evidence="9">
    <location>
        <begin position="612"/>
        <end position="654"/>
    </location>
</feature>
<dbReference type="GO" id="GO:0005634">
    <property type="term" value="C:nucleus"/>
    <property type="evidence" value="ECO:0007669"/>
    <property type="project" value="UniProtKB-SubCell"/>
</dbReference>
<feature type="region of interest" description="Disordered" evidence="9">
    <location>
        <begin position="612"/>
        <end position="661"/>
    </location>
</feature>
<protein>
    <recommendedName>
        <fullName evidence="3">H/ACA ribonucleoprotein complex non-core subunit NAF1</fullName>
    </recommendedName>
</protein>
<keyword evidence="4" id="KW-0690">Ribosome biogenesis</keyword>
<feature type="compositionally biased region" description="Acidic residues" evidence="9">
    <location>
        <begin position="200"/>
        <end position="231"/>
    </location>
</feature>
<feature type="compositionally biased region" description="Polar residues" evidence="9">
    <location>
        <begin position="477"/>
        <end position="488"/>
    </location>
</feature>
<dbReference type="Proteomes" id="UP001338582">
    <property type="component" value="Chromosome 5"/>
</dbReference>
<evidence type="ECO:0000256" key="6">
    <source>
        <dbReference type="ARBA" id="ARBA00022553"/>
    </source>
</evidence>
<dbReference type="GO" id="GO:0003723">
    <property type="term" value="F:RNA binding"/>
    <property type="evidence" value="ECO:0007669"/>
    <property type="project" value="UniProtKB-KW"/>
</dbReference>
<evidence type="ECO:0000256" key="9">
    <source>
        <dbReference type="SAM" id="MobiDB-lite"/>
    </source>
</evidence>
<keyword evidence="5" id="KW-0698">rRNA processing</keyword>
<dbReference type="SUPFAM" id="SSF50447">
    <property type="entry name" value="Translation proteins"/>
    <property type="match status" value="1"/>
</dbReference>
<keyword evidence="7" id="KW-0694">RNA-binding</keyword>
<dbReference type="KEGG" id="asau:88175536"/>
<dbReference type="GO" id="GO:0001522">
    <property type="term" value="P:pseudouridine synthesis"/>
    <property type="evidence" value="ECO:0007669"/>
    <property type="project" value="InterPro"/>
</dbReference>
<feature type="compositionally biased region" description="Acidic residues" evidence="9">
    <location>
        <begin position="143"/>
        <end position="154"/>
    </location>
</feature>
<name>A0AAX4HFF0_9ASCO</name>
<dbReference type="GO" id="GO:0006364">
    <property type="term" value="P:rRNA processing"/>
    <property type="evidence" value="ECO:0007669"/>
    <property type="project" value="UniProtKB-KW"/>
</dbReference>
<dbReference type="InterPro" id="IPR038664">
    <property type="entry name" value="Gar1/Naf1_Cbf5-bd_sf"/>
</dbReference>
<organism evidence="10 11">
    <name type="scientific">Australozyma saopauloensis</name>
    <dbReference type="NCBI Taxonomy" id="291208"/>
    <lineage>
        <taxon>Eukaryota</taxon>
        <taxon>Fungi</taxon>
        <taxon>Dikarya</taxon>
        <taxon>Ascomycota</taxon>
        <taxon>Saccharomycotina</taxon>
        <taxon>Pichiomycetes</taxon>
        <taxon>Metschnikowiaceae</taxon>
        <taxon>Australozyma</taxon>
    </lineage>
</organism>
<dbReference type="AlphaFoldDB" id="A0AAX4HFF0"/>
<evidence type="ECO:0000313" key="10">
    <source>
        <dbReference type="EMBL" id="WPK27103.1"/>
    </source>
</evidence>
<reference evidence="10 11" key="1">
    <citation type="submission" date="2023-10" db="EMBL/GenBank/DDBJ databases">
        <title>Draft Genome Sequence of Candida saopaulonensis from a very Premature Infant with Sepsis.</title>
        <authorList>
            <person name="Ning Y."/>
            <person name="Dai R."/>
            <person name="Xiao M."/>
            <person name="Xu Y."/>
            <person name="Yan Q."/>
            <person name="Zhang L."/>
        </authorList>
    </citation>
    <scope>NUCLEOTIDE SEQUENCE [LARGE SCALE GENOMIC DNA]</scope>
    <source>
        <strain evidence="10 11">19XY460</strain>
    </source>
</reference>
<dbReference type="GO" id="GO:0005732">
    <property type="term" value="C:sno(s)RNA-containing ribonucleoprotein complex"/>
    <property type="evidence" value="ECO:0007669"/>
    <property type="project" value="InterPro"/>
</dbReference>
<dbReference type="Gene3D" id="2.40.10.230">
    <property type="entry name" value="Probable tRNA pseudouridine synthase domain"/>
    <property type="match status" value="1"/>
</dbReference>
<dbReference type="PANTHER" id="PTHR31633">
    <property type="entry name" value="H/ACA RIBONUCLEOPROTEIN COMPLEX NON-CORE SUBUNIT NAF1"/>
    <property type="match status" value="1"/>
</dbReference>
<feature type="compositionally biased region" description="Acidic residues" evidence="9">
    <location>
        <begin position="368"/>
        <end position="382"/>
    </location>
</feature>
<dbReference type="InterPro" id="IPR009000">
    <property type="entry name" value="Transl_B-barrel_sf"/>
</dbReference>
<evidence type="ECO:0000256" key="3">
    <source>
        <dbReference type="ARBA" id="ARBA00021438"/>
    </source>
</evidence>
<evidence type="ECO:0000256" key="5">
    <source>
        <dbReference type="ARBA" id="ARBA00022552"/>
    </source>
</evidence>
<dbReference type="PANTHER" id="PTHR31633:SF1">
    <property type="entry name" value="H_ACA RIBONUCLEOPROTEIN COMPLEX NON-CORE SUBUNIT NAF1"/>
    <property type="match status" value="1"/>
</dbReference>
<keyword evidence="11" id="KW-1185">Reference proteome</keyword>
<feature type="compositionally biased region" description="Polar residues" evidence="9">
    <location>
        <begin position="457"/>
        <end position="469"/>
    </location>
</feature>
<dbReference type="Pfam" id="PF04410">
    <property type="entry name" value="Gar1"/>
    <property type="match status" value="1"/>
</dbReference>
<feature type="region of interest" description="Disordered" evidence="9">
    <location>
        <begin position="50"/>
        <end position="251"/>
    </location>
</feature>
<dbReference type="InterPro" id="IPR007504">
    <property type="entry name" value="H/ACA_rnp_Gar1/Naf1"/>
</dbReference>
<feature type="region of interest" description="Disordered" evidence="9">
    <location>
        <begin position="360"/>
        <end position="490"/>
    </location>
</feature>
<evidence type="ECO:0000256" key="4">
    <source>
        <dbReference type="ARBA" id="ARBA00022517"/>
    </source>
</evidence>
<proteinExistence type="inferred from homology"/>
<gene>
    <name evidence="10" type="ORF">PUMCH_004476</name>
</gene>
<evidence type="ECO:0000256" key="7">
    <source>
        <dbReference type="ARBA" id="ARBA00022884"/>
    </source>
</evidence>
<evidence type="ECO:0000256" key="2">
    <source>
        <dbReference type="ARBA" id="ARBA00009801"/>
    </source>
</evidence>
<feature type="compositionally biased region" description="Polar residues" evidence="9">
    <location>
        <begin position="420"/>
        <end position="443"/>
    </location>
</feature>
<sequence>MCTRASRRCSSDLIEASPDWILSDILKMDTTAAGNSEIAPMVNLDAPVQTGSPEIAAAPEPVNSEHAVESAQNISPEKSDLAGAENGDNTAQTKGDGLESLELKMTPQDPSPAETEGSSKPTEDTINDFISGNAKPDDIGSFLDDDISIEESDLEPSNPGENAKSLDIIIDTEGDKTDKQAPVNDEDSDSESSSSSSSDSDSESDGSDDSDEEDGAEVDIDEGLDLEEEDTVTGPIISKNEIKEEAPTLPDDYEVPANAPLEYVGDVIGLVEQSVIIRANTSGEFRVLKENSILCFEDRLLLGPLYEVFGRLQAPNYRVKFNSDEELQKHKDKKKCKVFYVVPESQFVYTDSIKKLKGTDASNCHDEELPEEEQDFSDDERELEAKQAKLRKKKQNKAASLEKGESSHKSGPPNKKHASAQAQNTFTSYGFNQGQPTTQSAPHQNIPMPRNPPPVVQGQQGSLDYSSGATKPAPQIQPEQTQQLSAYPSNPYGVPFNQVQASYAQNYGQNYPQPNMQVQQGMWNQNQYAQVPQGVQMPYNQQQFAYNNQMYQQPQQQFYPNQYYAPNHHPSNQHYMQNMSGTQPNLVHQSSAGQPINQYQYYGQAAPQQYGQAQNVQNQNAQMYPQMQQPQTQKAPEQNNAALKQLQQLVASKLNGEQQKE</sequence>
<dbReference type="InterPro" id="IPR040309">
    <property type="entry name" value="Naf1"/>
</dbReference>
<feature type="region of interest" description="Disordered" evidence="9">
    <location>
        <begin position="561"/>
        <end position="590"/>
    </location>
</feature>
<keyword evidence="8" id="KW-0539">Nucleus</keyword>
<evidence type="ECO:0000256" key="1">
    <source>
        <dbReference type="ARBA" id="ARBA00004123"/>
    </source>
</evidence>
<evidence type="ECO:0000256" key="8">
    <source>
        <dbReference type="ARBA" id="ARBA00023242"/>
    </source>
</evidence>
<comment type="subcellular location">
    <subcellularLocation>
        <location evidence="1">Nucleus</location>
    </subcellularLocation>
</comment>
<evidence type="ECO:0000313" key="11">
    <source>
        <dbReference type="Proteomes" id="UP001338582"/>
    </source>
</evidence>
<dbReference type="RefSeq" id="XP_062879481.1">
    <property type="nucleotide sequence ID" value="XM_063023411.1"/>
</dbReference>
<keyword evidence="6" id="KW-0597">Phosphoprotein</keyword>
<dbReference type="GeneID" id="88175536"/>